<proteinExistence type="predicted"/>
<dbReference type="AlphaFoldDB" id="A0A368YML5"/>
<dbReference type="EMBL" id="QPJM01000015">
    <property type="protein sequence ID" value="RCW80157.1"/>
    <property type="molecule type" value="Genomic_DNA"/>
</dbReference>
<accession>A0A368YML5</accession>
<gene>
    <name evidence="3" type="ORF">C7476_115122</name>
</gene>
<evidence type="ECO:0000313" key="3">
    <source>
        <dbReference type="EMBL" id="RCW80157.1"/>
    </source>
</evidence>
<sequence>MRKIASFTGLSSAYFLLMNGSAFAYLDPGTGSMILQGIIGGALTVSVVVSGYYYRLKGWLSGRKNAGQDSKDGGE</sequence>
<keyword evidence="4" id="KW-1185">Reference proteome</keyword>
<dbReference type="OrthoDB" id="7411034at2"/>
<feature type="signal peptide" evidence="2">
    <location>
        <begin position="1"/>
        <end position="24"/>
    </location>
</feature>
<keyword evidence="2" id="KW-0732">Signal</keyword>
<reference evidence="3 4" key="1">
    <citation type="submission" date="2018-07" db="EMBL/GenBank/DDBJ databases">
        <title>Genomic Encyclopedia of Type Strains, Phase III (KMG-III): the genomes of soil and plant-associated and newly described type strains.</title>
        <authorList>
            <person name="Whitman W."/>
        </authorList>
    </citation>
    <scope>NUCLEOTIDE SEQUENCE [LARGE SCALE GENOMIC DNA]</scope>
    <source>
        <strain evidence="3 4">31-25a</strain>
    </source>
</reference>
<evidence type="ECO:0000313" key="4">
    <source>
        <dbReference type="Proteomes" id="UP000253324"/>
    </source>
</evidence>
<dbReference type="RefSeq" id="WP_114431887.1">
    <property type="nucleotide sequence ID" value="NZ_QPJM01000015.1"/>
</dbReference>
<dbReference type="Proteomes" id="UP000253324">
    <property type="component" value="Unassembled WGS sequence"/>
</dbReference>
<name>A0A368YML5_9HYPH</name>
<feature type="chain" id="PRO_5017083351" evidence="2">
    <location>
        <begin position="25"/>
        <end position="75"/>
    </location>
</feature>
<organism evidence="3 4">
    <name type="scientific">Phyllobacterium bourgognense</name>
    <dbReference type="NCBI Taxonomy" id="314236"/>
    <lineage>
        <taxon>Bacteria</taxon>
        <taxon>Pseudomonadati</taxon>
        <taxon>Pseudomonadota</taxon>
        <taxon>Alphaproteobacteria</taxon>
        <taxon>Hyphomicrobiales</taxon>
        <taxon>Phyllobacteriaceae</taxon>
        <taxon>Phyllobacterium</taxon>
    </lineage>
</organism>
<evidence type="ECO:0000256" key="2">
    <source>
        <dbReference type="SAM" id="SignalP"/>
    </source>
</evidence>
<keyword evidence="1" id="KW-0812">Transmembrane</keyword>
<keyword evidence="1" id="KW-0472">Membrane</keyword>
<feature type="transmembrane region" description="Helical" evidence="1">
    <location>
        <begin position="34"/>
        <end position="54"/>
    </location>
</feature>
<protein>
    <submittedName>
        <fullName evidence="3">Uncharacterized protein</fullName>
    </submittedName>
</protein>
<evidence type="ECO:0000256" key="1">
    <source>
        <dbReference type="SAM" id="Phobius"/>
    </source>
</evidence>
<comment type="caution">
    <text evidence="3">The sequence shown here is derived from an EMBL/GenBank/DDBJ whole genome shotgun (WGS) entry which is preliminary data.</text>
</comment>
<keyword evidence="1" id="KW-1133">Transmembrane helix</keyword>